<evidence type="ECO:0000313" key="2">
    <source>
        <dbReference type="Proteomes" id="UP000812961"/>
    </source>
</evidence>
<comment type="caution">
    <text evidence="1">The sequence shown here is derived from an EMBL/GenBank/DDBJ whole genome shotgun (WGS) entry which is preliminary data.</text>
</comment>
<dbReference type="EMBL" id="JAICCF010000001">
    <property type="protein sequence ID" value="MBW8683330.1"/>
    <property type="molecule type" value="Genomic_DNA"/>
</dbReference>
<dbReference type="Proteomes" id="UP000812961">
    <property type="component" value="Unassembled WGS sequence"/>
</dbReference>
<evidence type="ECO:0008006" key="3">
    <source>
        <dbReference type="Google" id="ProtNLM"/>
    </source>
</evidence>
<organism evidence="1 2">
    <name type="scientific">Chitinophaga rhizophila</name>
    <dbReference type="NCBI Taxonomy" id="2866212"/>
    <lineage>
        <taxon>Bacteria</taxon>
        <taxon>Pseudomonadati</taxon>
        <taxon>Bacteroidota</taxon>
        <taxon>Chitinophagia</taxon>
        <taxon>Chitinophagales</taxon>
        <taxon>Chitinophagaceae</taxon>
        <taxon>Chitinophaga</taxon>
    </lineage>
</organism>
<keyword evidence="2" id="KW-1185">Reference proteome</keyword>
<sequence>MKLTEQEEIHTFERCITFLNDIGIQTSYRTIDHESFLPGLLIENGSIVIDKEVLQYPGDILHEAGHIAVVPSKERKHLTEGAIIKRRNREAEEVMAIAWSYAACIYLKIDPSYVFHQDGYRGGSISIIDSCNKNEYMGMLMLQSVGMAAEAKQSADNLSYPHMEKWLRE</sequence>
<reference evidence="1 2" key="1">
    <citation type="submission" date="2021-08" db="EMBL/GenBank/DDBJ databases">
        <title>The genome sequence of Chitinophaga sp. B61.</title>
        <authorList>
            <person name="Zhang X."/>
        </authorList>
    </citation>
    <scope>NUCLEOTIDE SEQUENCE [LARGE SCALE GENOMIC DNA]</scope>
    <source>
        <strain evidence="1 2">B61</strain>
    </source>
</reference>
<accession>A0ABS7G878</accession>
<evidence type="ECO:0000313" key="1">
    <source>
        <dbReference type="EMBL" id="MBW8683330.1"/>
    </source>
</evidence>
<name>A0ABS7G878_9BACT</name>
<dbReference type="RefSeq" id="WP_220248551.1">
    <property type="nucleotide sequence ID" value="NZ_JAICCF010000001.1"/>
</dbReference>
<gene>
    <name evidence="1" type="ORF">K1Y79_03205</name>
</gene>
<protein>
    <recommendedName>
        <fullName evidence="3">IrrE N-terminal-like domain-containing protein</fullName>
    </recommendedName>
</protein>
<proteinExistence type="predicted"/>